<dbReference type="InterPro" id="IPR001792">
    <property type="entry name" value="Acylphosphatase-like_dom"/>
</dbReference>
<evidence type="ECO:0000256" key="2">
    <source>
        <dbReference type="ARBA" id="ARBA00012150"/>
    </source>
</evidence>
<dbReference type="InterPro" id="IPR020456">
    <property type="entry name" value="Acylphosphatase"/>
</dbReference>
<dbReference type="PANTHER" id="PTHR47268">
    <property type="entry name" value="ACYLPHOSPHATASE"/>
    <property type="match status" value="1"/>
</dbReference>
<feature type="active site" evidence="5">
    <location>
        <position position="36"/>
    </location>
</feature>
<feature type="domain" description="Acylphosphatase-like" evidence="7">
    <location>
        <begin position="3"/>
        <end position="89"/>
    </location>
</feature>
<dbReference type="Proteomes" id="UP001638015">
    <property type="component" value="Unassembled WGS sequence"/>
</dbReference>
<dbReference type="Gene3D" id="3.30.70.100">
    <property type="match status" value="1"/>
</dbReference>
<gene>
    <name evidence="8" type="ORF">ACCQ40_05175</name>
</gene>
<evidence type="ECO:0000313" key="9">
    <source>
        <dbReference type="Proteomes" id="UP001638015"/>
    </source>
</evidence>
<dbReference type="PROSITE" id="PS51160">
    <property type="entry name" value="ACYLPHOSPHATASE_3"/>
    <property type="match status" value="1"/>
</dbReference>
<comment type="similarity">
    <text evidence="1 6">Belongs to the acylphosphatase family.</text>
</comment>
<comment type="catalytic activity">
    <reaction evidence="4 5">
        <text>an acyl phosphate + H2O = a carboxylate + phosphate + H(+)</text>
        <dbReference type="Rhea" id="RHEA:14965"/>
        <dbReference type="ChEBI" id="CHEBI:15377"/>
        <dbReference type="ChEBI" id="CHEBI:15378"/>
        <dbReference type="ChEBI" id="CHEBI:29067"/>
        <dbReference type="ChEBI" id="CHEBI:43474"/>
        <dbReference type="ChEBI" id="CHEBI:59918"/>
        <dbReference type="EC" id="3.6.1.7"/>
    </reaction>
</comment>
<sequence length="89" mass="10107">MKRYKILFKGRVQGVGFRYTSKVIADKLNLTGTIENLSNGDVECFIQGPDEKINEFVNSLQNQKNLNISSFDKTELEVESNESTYKIIG</sequence>
<dbReference type="RefSeq" id="WP_410032898.1">
    <property type="nucleotide sequence ID" value="NZ_JBGMEH010000006.1"/>
</dbReference>
<dbReference type="SUPFAM" id="SSF54975">
    <property type="entry name" value="Acylphosphatase/BLUF domain-like"/>
    <property type="match status" value="1"/>
</dbReference>
<keyword evidence="5" id="KW-0378">Hydrolase</keyword>
<dbReference type="InterPro" id="IPR036046">
    <property type="entry name" value="Acylphosphatase-like_dom_sf"/>
</dbReference>
<evidence type="ECO:0000256" key="6">
    <source>
        <dbReference type="RuleBase" id="RU004168"/>
    </source>
</evidence>
<comment type="caution">
    <text evidence="8">The sequence shown here is derived from an EMBL/GenBank/DDBJ whole genome shotgun (WGS) entry which is preliminary data.</text>
</comment>
<evidence type="ECO:0000259" key="7">
    <source>
        <dbReference type="PROSITE" id="PS51160"/>
    </source>
</evidence>
<protein>
    <recommendedName>
        <fullName evidence="3 5">acylphosphatase</fullName>
        <ecNumber evidence="2 5">3.6.1.7</ecNumber>
    </recommendedName>
</protein>
<evidence type="ECO:0000256" key="3">
    <source>
        <dbReference type="ARBA" id="ARBA00015991"/>
    </source>
</evidence>
<organism evidence="8 9">
    <name type="scientific">Anaerococcus cruorum</name>
    <dbReference type="NCBI Taxonomy" id="3115617"/>
    <lineage>
        <taxon>Bacteria</taxon>
        <taxon>Bacillati</taxon>
        <taxon>Bacillota</taxon>
        <taxon>Tissierellia</taxon>
        <taxon>Tissierellales</taxon>
        <taxon>Peptoniphilaceae</taxon>
        <taxon>Anaerococcus</taxon>
    </lineage>
</organism>
<evidence type="ECO:0000313" key="8">
    <source>
        <dbReference type="EMBL" id="MFO3716177.1"/>
    </source>
</evidence>
<name>A0ABW9MWE8_9FIRM</name>
<proteinExistence type="inferred from homology"/>
<dbReference type="PANTHER" id="PTHR47268:SF4">
    <property type="entry name" value="ACYLPHOSPHATASE"/>
    <property type="match status" value="1"/>
</dbReference>
<evidence type="ECO:0000256" key="1">
    <source>
        <dbReference type="ARBA" id="ARBA00005614"/>
    </source>
</evidence>
<reference evidence="8 9" key="1">
    <citation type="journal article" date="2025" name="Anaerobe">
        <title>Description of Anaerococcus kampingiae sp. nov., Anaerococcus groningensis sp. nov., Anaerococcus martiniensis sp. nov., and Anaerococcus cruorum sp. nov., isolated from human clinical specimens.</title>
        <authorList>
            <person name="Boiten K.E."/>
            <person name="Meijer J."/>
            <person name="van Wezel E.M."/>
            <person name="Veloo A.C.M."/>
        </authorList>
    </citation>
    <scope>NUCLEOTIDE SEQUENCE [LARGE SCALE GENOMIC DNA]</scope>
    <source>
        <strain evidence="8 9">ENR1039</strain>
    </source>
</reference>
<keyword evidence="9" id="KW-1185">Reference proteome</keyword>
<accession>A0ABW9MWE8</accession>
<evidence type="ECO:0000256" key="5">
    <source>
        <dbReference type="PROSITE-ProRule" id="PRU00520"/>
    </source>
</evidence>
<dbReference type="EMBL" id="JBGMEH010000006">
    <property type="protein sequence ID" value="MFO3716177.1"/>
    <property type="molecule type" value="Genomic_DNA"/>
</dbReference>
<dbReference type="EC" id="3.6.1.7" evidence="2 5"/>
<dbReference type="Pfam" id="PF00708">
    <property type="entry name" value="Acylphosphatase"/>
    <property type="match status" value="1"/>
</dbReference>
<feature type="active site" evidence="5">
    <location>
        <position position="18"/>
    </location>
</feature>
<evidence type="ECO:0000256" key="4">
    <source>
        <dbReference type="ARBA" id="ARBA00047645"/>
    </source>
</evidence>